<dbReference type="EMBL" id="CATQJL010000316">
    <property type="protein sequence ID" value="CAJ0606567.1"/>
    <property type="molecule type" value="Genomic_DNA"/>
</dbReference>
<keyword evidence="9" id="KW-1185">Reference proteome</keyword>
<dbReference type="PRINTS" id="PR01716">
    <property type="entry name" value="DEATHASSOCP3"/>
</dbReference>
<evidence type="ECO:0000256" key="2">
    <source>
        <dbReference type="ARBA" id="ARBA00009863"/>
    </source>
</evidence>
<gene>
    <name evidence="8" type="ORF">CYNAS_LOCUS18550</name>
</gene>
<dbReference type="Pfam" id="PF10236">
    <property type="entry name" value="DAP3"/>
    <property type="match status" value="1"/>
</dbReference>
<dbReference type="GO" id="GO:0003735">
    <property type="term" value="F:structural constituent of ribosome"/>
    <property type="evidence" value="ECO:0007669"/>
    <property type="project" value="TreeGrafter"/>
</dbReference>
<dbReference type="GO" id="GO:0005763">
    <property type="term" value="C:mitochondrial small ribosomal subunit"/>
    <property type="evidence" value="ECO:0007669"/>
    <property type="project" value="TreeGrafter"/>
</dbReference>
<evidence type="ECO:0000256" key="5">
    <source>
        <dbReference type="ARBA" id="ARBA00023128"/>
    </source>
</evidence>
<evidence type="ECO:0000256" key="7">
    <source>
        <dbReference type="ARBA" id="ARBA00035140"/>
    </source>
</evidence>
<comment type="similarity">
    <text evidence="2">Belongs to the mitochondrion-specific ribosomal protein mS29 family.</text>
</comment>
<dbReference type="PANTHER" id="PTHR12810">
    <property type="entry name" value="MITOCHONDRIAL 28S RIBOSOMAL PROTEIN S29"/>
    <property type="match status" value="1"/>
</dbReference>
<evidence type="ECO:0000256" key="3">
    <source>
        <dbReference type="ARBA" id="ARBA00022946"/>
    </source>
</evidence>
<sequence>MKSVLRSISRIHGRVGRIRSKRLYMATSKSPTDFSVSDIGRLYEIPREAVDALGYQRLLPSNLIKQVDTLGELVTVIREPILEVSSCMSVIRPSFPALRMVLWGPFGTGKSVTLNQAVYLAYTQGMVIVQHPGAMSLTRTVVEVEMSTFKQGRINDPVNAVQILQRFKEQNQHMWKTLSILKTERDYEWTKSERTAVDRPITEIVEIGISAPFLATDCVGGLFRELKRHSSAGSIKVFVAVDDANSLWGKTLVKKADRTFASPSELTLVNHFRNLISSDWENGCILLVADKKEVSDARDEVTVPRHTPLELFGEEGFYFIEPFLPIEVKQYSMEEINNIYQYYYDKRWLASEKARTEDGKQQLIHLSAFNPHNFERLCAFN</sequence>
<keyword evidence="3" id="KW-0809">Transit peptide</keyword>
<dbReference type="AlphaFoldDB" id="A0AA36HAA9"/>
<evidence type="ECO:0000256" key="4">
    <source>
        <dbReference type="ARBA" id="ARBA00022980"/>
    </source>
</evidence>
<dbReference type="Proteomes" id="UP001176961">
    <property type="component" value="Unassembled WGS sequence"/>
</dbReference>
<keyword evidence="5" id="KW-0496">Mitochondrion</keyword>
<keyword evidence="6" id="KW-0687">Ribonucleoprotein</keyword>
<dbReference type="InterPro" id="IPR019368">
    <property type="entry name" value="Ribosomal_mS29"/>
</dbReference>
<evidence type="ECO:0000256" key="1">
    <source>
        <dbReference type="ARBA" id="ARBA00004173"/>
    </source>
</evidence>
<comment type="subcellular location">
    <subcellularLocation>
        <location evidence="1">Mitochondrion</location>
    </subcellularLocation>
</comment>
<organism evidence="8 9">
    <name type="scientific">Cylicocyclus nassatus</name>
    <name type="common">Nematode worm</name>
    <dbReference type="NCBI Taxonomy" id="53992"/>
    <lineage>
        <taxon>Eukaryota</taxon>
        <taxon>Metazoa</taxon>
        <taxon>Ecdysozoa</taxon>
        <taxon>Nematoda</taxon>
        <taxon>Chromadorea</taxon>
        <taxon>Rhabditida</taxon>
        <taxon>Rhabditina</taxon>
        <taxon>Rhabditomorpha</taxon>
        <taxon>Strongyloidea</taxon>
        <taxon>Strongylidae</taxon>
        <taxon>Cylicocyclus</taxon>
    </lineage>
</organism>
<evidence type="ECO:0000313" key="8">
    <source>
        <dbReference type="EMBL" id="CAJ0606567.1"/>
    </source>
</evidence>
<proteinExistence type="inferred from homology"/>
<evidence type="ECO:0000313" key="9">
    <source>
        <dbReference type="Proteomes" id="UP001176961"/>
    </source>
</evidence>
<comment type="caution">
    <text evidence="8">The sequence shown here is derived from an EMBL/GenBank/DDBJ whole genome shotgun (WGS) entry which is preliminary data.</text>
</comment>
<name>A0AA36HAA9_CYLNA</name>
<dbReference type="InterPro" id="IPR008092">
    <property type="entry name" value="Ribosomal_mS29_met"/>
</dbReference>
<accession>A0AA36HAA9</accession>
<dbReference type="PANTHER" id="PTHR12810:SF0">
    <property type="entry name" value="SMALL RIBOSOMAL SUBUNIT PROTEIN MS29"/>
    <property type="match status" value="1"/>
</dbReference>
<evidence type="ECO:0000256" key="6">
    <source>
        <dbReference type="ARBA" id="ARBA00023274"/>
    </source>
</evidence>
<protein>
    <recommendedName>
        <fullName evidence="7">Small ribosomal subunit protein mS29</fullName>
    </recommendedName>
</protein>
<reference evidence="8" key="1">
    <citation type="submission" date="2023-07" db="EMBL/GenBank/DDBJ databases">
        <authorList>
            <consortium name="CYATHOMIX"/>
        </authorList>
    </citation>
    <scope>NUCLEOTIDE SEQUENCE</scope>
    <source>
        <strain evidence="8">N/A</strain>
    </source>
</reference>
<keyword evidence="4" id="KW-0689">Ribosomal protein</keyword>
<dbReference type="GO" id="GO:0006915">
    <property type="term" value="P:apoptotic process"/>
    <property type="evidence" value="ECO:0007669"/>
    <property type="project" value="InterPro"/>
</dbReference>